<dbReference type="Pfam" id="PF00188">
    <property type="entry name" value="CAP"/>
    <property type="match status" value="1"/>
</dbReference>
<evidence type="ECO:0000259" key="3">
    <source>
        <dbReference type="Pfam" id="PF09409"/>
    </source>
</evidence>
<evidence type="ECO:0000256" key="1">
    <source>
        <dbReference type="SAM" id="MobiDB-lite"/>
    </source>
</evidence>
<feature type="domain" description="SCP" evidence="2">
    <location>
        <begin position="366"/>
        <end position="479"/>
    </location>
</feature>
<comment type="caution">
    <text evidence="4">The sequence shown here is derived from an EMBL/GenBank/DDBJ whole genome shotgun (WGS) entry which is preliminary data.</text>
</comment>
<dbReference type="PANTHER" id="PTHR31157">
    <property type="entry name" value="SCP DOMAIN-CONTAINING PROTEIN"/>
    <property type="match status" value="1"/>
</dbReference>
<dbReference type="SMART" id="SM00580">
    <property type="entry name" value="PUG"/>
    <property type="match status" value="1"/>
</dbReference>
<evidence type="ECO:0000313" key="4">
    <source>
        <dbReference type="EMBL" id="CAI2365855.1"/>
    </source>
</evidence>
<keyword evidence="5" id="KW-1185">Reference proteome</keyword>
<dbReference type="AlphaFoldDB" id="A0AAD1UBP9"/>
<sequence>MEDNADHNKELDEAIKISLQSFGAKKSQVAPLIEENKQEEGFFTQNDLLKGSQEESRIMEEEKVENPFYEESKESVEELSVEPPASSDPTRDLCQEYMVILQTTIDDDKEFKSVLTILSKLIGNVCKDPNNTKFHKIKLNNKKIKETVGKYAPALFLLELVGFRLSKESETIDQFTTQTFDVYNLQYELFNFETLEFLNSTIKEKLGIDGECKTPTVPTADLRVKVGSDDPEVAKPESKVKTYSTLEGYNNKYVPMNFKRRAACDKLANNKKNNKNLLYDLAQQREMRKMTTPHVYQNNPYRASNYTQQNSSNSVVDQLRNYKTQKREDNYRVPREITVKDLEKMNKSESLNVSSTDIKRLGIRSLELSNNFRATEGKPPLIWNDELYKIAMEHSKNMAEGKVPVGHAGFKDRMNKVPFFVKSFSENVAFNSNCGDPVETAVIGWINSPGHRKNLLSASTHCAIAVYCICGSYYFTQLFALC</sequence>
<dbReference type="InterPro" id="IPR035940">
    <property type="entry name" value="CAP_sf"/>
</dbReference>
<dbReference type="Gene3D" id="3.40.33.10">
    <property type="entry name" value="CAP"/>
    <property type="match status" value="1"/>
</dbReference>
<dbReference type="InterPro" id="IPR014044">
    <property type="entry name" value="CAP_dom"/>
</dbReference>
<dbReference type="CDD" id="cd05379">
    <property type="entry name" value="CAP_bacterial"/>
    <property type="match status" value="1"/>
</dbReference>
<evidence type="ECO:0000313" key="5">
    <source>
        <dbReference type="Proteomes" id="UP001295684"/>
    </source>
</evidence>
<dbReference type="InterPro" id="IPR018997">
    <property type="entry name" value="PUB_domain"/>
</dbReference>
<proteinExistence type="predicted"/>
<reference evidence="4" key="1">
    <citation type="submission" date="2023-07" db="EMBL/GenBank/DDBJ databases">
        <authorList>
            <consortium name="AG Swart"/>
            <person name="Singh M."/>
            <person name="Singh A."/>
            <person name="Seah K."/>
            <person name="Emmerich C."/>
        </authorList>
    </citation>
    <scope>NUCLEOTIDE SEQUENCE</scope>
    <source>
        <strain evidence="4">DP1</strain>
    </source>
</reference>
<dbReference type="Pfam" id="PF09409">
    <property type="entry name" value="PUB"/>
    <property type="match status" value="1"/>
</dbReference>
<dbReference type="Proteomes" id="UP001295684">
    <property type="component" value="Unassembled WGS sequence"/>
</dbReference>
<dbReference type="EMBL" id="CAMPGE010006938">
    <property type="protein sequence ID" value="CAI2365855.1"/>
    <property type="molecule type" value="Genomic_DNA"/>
</dbReference>
<name>A0AAD1UBP9_EUPCR</name>
<gene>
    <name evidence="4" type="ORF">ECRASSUSDP1_LOCUS7133</name>
</gene>
<evidence type="ECO:0008006" key="6">
    <source>
        <dbReference type="Google" id="ProtNLM"/>
    </source>
</evidence>
<protein>
    <recommendedName>
        <fullName evidence="6">SCP domain-containing protein</fullName>
    </recommendedName>
</protein>
<feature type="compositionally biased region" description="Basic and acidic residues" evidence="1">
    <location>
        <begin position="52"/>
        <end position="76"/>
    </location>
</feature>
<dbReference type="PANTHER" id="PTHR31157:SF30">
    <property type="entry name" value="SCP DOMAIN-CONTAINING PROTEIN"/>
    <property type="match status" value="1"/>
</dbReference>
<evidence type="ECO:0000259" key="2">
    <source>
        <dbReference type="Pfam" id="PF00188"/>
    </source>
</evidence>
<dbReference type="CDD" id="cd09212">
    <property type="entry name" value="PUB"/>
    <property type="match status" value="1"/>
</dbReference>
<dbReference type="Gene3D" id="1.20.58.2190">
    <property type="match status" value="1"/>
</dbReference>
<dbReference type="InterPro" id="IPR036339">
    <property type="entry name" value="PUB-like_dom_sf"/>
</dbReference>
<feature type="domain" description="PUB" evidence="3">
    <location>
        <begin position="109"/>
        <end position="169"/>
    </location>
</feature>
<dbReference type="SUPFAM" id="SSF55797">
    <property type="entry name" value="PR-1-like"/>
    <property type="match status" value="1"/>
</dbReference>
<feature type="region of interest" description="Disordered" evidence="1">
    <location>
        <begin position="51"/>
        <end position="89"/>
    </location>
</feature>
<organism evidence="4 5">
    <name type="scientific">Euplotes crassus</name>
    <dbReference type="NCBI Taxonomy" id="5936"/>
    <lineage>
        <taxon>Eukaryota</taxon>
        <taxon>Sar</taxon>
        <taxon>Alveolata</taxon>
        <taxon>Ciliophora</taxon>
        <taxon>Intramacronucleata</taxon>
        <taxon>Spirotrichea</taxon>
        <taxon>Hypotrichia</taxon>
        <taxon>Euplotida</taxon>
        <taxon>Euplotidae</taxon>
        <taxon>Moneuplotes</taxon>
    </lineage>
</organism>
<dbReference type="SUPFAM" id="SSF143503">
    <property type="entry name" value="PUG domain-like"/>
    <property type="match status" value="1"/>
</dbReference>
<accession>A0AAD1UBP9</accession>